<organism evidence="2 3">
    <name type="scientific">Terasakiella brassicae</name>
    <dbReference type="NCBI Taxonomy" id="1634917"/>
    <lineage>
        <taxon>Bacteria</taxon>
        <taxon>Pseudomonadati</taxon>
        <taxon>Pseudomonadota</taxon>
        <taxon>Alphaproteobacteria</taxon>
        <taxon>Rhodospirillales</taxon>
        <taxon>Terasakiellaceae</taxon>
        <taxon>Terasakiella</taxon>
    </lineage>
</organism>
<feature type="transmembrane region" description="Helical" evidence="1">
    <location>
        <begin position="56"/>
        <end position="76"/>
    </location>
</feature>
<keyword evidence="3" id="KW-1185">Reference proteome</keyword>
<feature type="transmembrane region" description="Helical" evidence="1">
    <location>
        <begin position="110"/>
        <end position="128"/>
    </location>
</feature>
<dbReference type="Proteomes" id="UP000632498">
    <property type="component" value="Unassembled WGS sequence"/>
</dbReference>
<keyword evidence="1" id="KW-0472">Membrane</keyword>
<keyword evidence="1" id="KW-0812">Transmembrane</keyword>
<proteinExistence type="predicted"/>
<reference evidence="2" key="1">
    <citation type="journal article" date="2014" name="Int. J. Syst. Evol. Microbiol.">
        <title>Complete genome sequence of Corynebacterium casei LMG S-19264T (=DSM 44701T), isolated from a smear-ripened cheese.</title>
        <authorList>
            <consortium name="US DOE Joint Genome Institute (JGI-PGF)"/>
            <person name="Walter F."/>
            <person name="Albersmeier A."/>
            <person name="Kalinowski J."/>
            <person name="Ruckert C."/>
        </authorList>
    </citation>
    <scope>NUCLEOTIDE SEQUENCE</scope>
    <source>
        <strain evidence="2">CGMCC 1.15254</strain>
    </source>
</reference>
<feature type="transmembrane region" description="Helical" evidence="1">
    <location>
        <begin position="173"/>
        <end position="189"/>
    </location>
</feature>
<gene>
    <name evidence="2" type="ORF">GCM10011332_16310</name>
</gene>
<feature type="transmembrane region" description="Helical" evidence="1">
    <location>
        <begin position="362"/>
        <end position="379"/>
    </location>
</feature>
<dbReference type="AlphaFoldDB" id="A0A917FCV2"/>
<evidence type="ECO:0000313" key="3">
    <source>
        <dbReference type="Proteomes" id="UP000632498"/>
    </source>
</evidence>
<comment type="caution">
    <text evidence="2">The sequence shown here is derived from an EMBL/GenBank/DDBJ whole genome shotgun (WGS) entry which is preliminary data.</text>
</comment>
<feature type="transmembrane region" description="Helical" evidence="1">
    <location>
        <begin position="195"/>
        <end position="213"/>
    </location>
</feature>
<protein>
    <submittedName>
        <fullName evidence="2">Uncharacterized protein</fullName>
    </submittedName>
</protein>
<feature type="transmembrane region" description="Helical" evidence="1">
    <location>
        <begin position="88"/>
        <end position="105"/>
    </location>
</feature>
<accession>A0A917FCV2</accession>
<feature type="transmembrane region" description="Helical" evidence="1">
    <location>
        <begin position="413"/>
        <end position="431"/>
    </location>
</feature>
<feature type="transmembrane region" description="Helical" evidence="1">
    <location>
        <begin position="333"/>
        <end position="353"/>
    </location>
</feature>
<feature type="transmembrane region" description="Helical" evidence="1">
    <location>
        <begin position="225"/>
        <end position="247"/>
    </location>
</feature>
<evidence type="ECO:0000256" key="1">
    <source>
        <dbReference type="SAM" id="Phobius"/>
    </source>
</evidence>
<evidence type="ECO:0000313" key="2">
    <source>
        <dbReference type="EMBL" id="GGF63133.1"/>
    </source>
</evidence>
<feature type="transmembrane region" description="Helical" evidence="1">
    <location>
        <begin position="140"/>
        <end position="161"/>
    </location>
</feature>
<dbReference type="EMBL" id="BMHV01000010">
    <property type="protein sequence ID" value="GGF63133.1"/>
    <property type="molecule type" value="Genomic_DNA"/>
</dbReference>
<feature type="transmembrane region" description="Helical" evidence="1">
    <location>
        <begin position="24"/>
        <end position="44"/>
    </location>
</feature>
<keyword evidence="1" id="KW-1133">Transmembrane helix</keyword>
<name>A0A917FCV2_9PROT</name>
<sequence length="659" mass="73386">MGAISTFAALPVFRFGVWRDAEPTVVSVFALGGLTWLWNAWFLYSHSQTPVPRTIQISIALALWSTLSSIFAPYPLLSLLGSPQLAEGAALFFVLSGFLIAGYFAQGKRFITITASLGALVLIGYGAIVNPLPVGSPYKLFFFPDYLGVFAVLVPALMYLLAYNITANTNVRNAVTVFGFVAGMAVAYLGDNRGAIAIVLVCGLGGWLITVLVQRFASLKINKAVLFLASLAIVMIPASIFALILWVGRDYQANQLGEFTLFYSLWSRSLMFNITTHAFDDGGWLTYIFGNGFGHSLFAIQKYLVFSGQDFLNPTWDTFSRDYVHTHSIPYEILFSSGPIALILYLAIFIFWIKEAAVQHKAIVVATAASYIAIASLWFEFATVIPLLAFIMATTLGHASYKKAGAKLKILKASVGVIIAGGLIWASIWLYQHNMHLDKQVFLARQDKAFNTIADDHLRGNISFQRALREGYRGITAPADGQNLQYDDFLWVQYLVEAAQQQLRSSPGNALIMEYLLLASDFQNIQRPEKEYQALKSVILSEWSYAASVLLETAPHRSELLIPYLTYAVSPQTQQSEREWAGIILNDLYQYDNENPVALWFIGQLELANTDNKKRIKAIENMVDAVEKHDLRRFLEIPDSLIQQLKTAHTALVQHSKMQ</sequence>
<reference evidence="2" key="2">
    <citation type="submission" date="2020-09" db="EMBL/GenBank/DDBJ databases">
        <authorList>
            <person name="Sun Q."/>
            <person name="Zhou Y."/>
        </authorList>
    </citation>
    <scope>NUCLEOTIDE SEQUENCE</scope>
    <source>
        <strain evidence="2">CGMCC 1.15254</strain>
    </source>
</reference>